<proteinExistence type="predicted"/>
<comment type="caution">
    <text evidence="2">The sequence shown here is derived from an EMBL/GenBank/DDBJ whole genome shotgun (WGS) entry which is preliminary data.</text>
</comment>
<dbReference type="AlphaFoldDB" id="A0A8J4FD65"/>
<sequence length="177" mass="18611">ATSAPQAMAINIDSIAACFGHKRTPERLGTPASDDEAAVSRGQVITEARTEKQQQQQRLRCDSASRGRRTPLSGGISTEEVACSADAMSLEELHMAELEAVTAVARVLAGVTIPQHAAVKKLRLLTACASRRQAEAATGERSLPHPAHGAIIGAEGHQGDDAGCYLPHGFEHSLGNK</sequence>
<evidence type="ECO:0000313" key="3">
    <source>
        <dbReference type="Proteomes" id="UP000747399"/>
    </source>
</evidence>
<reference evidence="2" key="1">
    <citation type="journal article" date="2021" name="Proc. Natl. Acad. Sci. U.S.A.">
        <title>Three genomes in the algal genus Volvox reveal the fate of a haploid sex-determining region after a transition to homothallism.</title>
        <authorList>
            <person name="Yamamoto K."/>
            <person name="Hamaji T."/>
            <person name="Kawai-Toyooka H."/>
            <person name="Matsuzaki R."/>
            <person name="Takahashi F."/>
            <person name="Nishimura Y."/>
            <person name="Kawachi M."/>
            <person name="Noguchi H."/>
            <person name="Minakuchi Y."/>
            <person name="Umen J.G."/>
            <person name="Toyoda A."/>
            <person name="Nozaki H."/>
        </authorList>
    </citation>
    <scope>NUCLEOTIDE SEQUENCE</scope>
    <source>
        <strain evidence="2">NIES-3780</strain>
    </source>
</reference>
<accession>A0A8J4FD65</accession>
<dbReference type="Proteomes" id="UP000747399">
    <property type="component" value="Unassembled WGS sequence"/>
</dbReference>
<protein>
    <submittedName>
        <fullName evidence="2">Uncharacterized protein</fullName>
    </submittedName>
</protein>
<evidence type="ECO:0000256" key="1">
    <source>
        <dbReference type="SAM" id="MobiDB-lite"/>
    </source>
</evidence>
<dbReference type="EMBL" id="BNCO01000093">
    <property type="protein sequence ID" value="GIL67066.1"/>
    <property type="molecule type" value="Genomic_DNA"/>
</dbReference>
<organism evidence="2 3">
    <name type="scientific">Volvox africanus</name>
    <dbReference type="NCBI Taxonomy" id="51714"/>
    <lineage>
        <taxon>Eukaryota</taxon>
        <taxon>Viridiplantae</taxon>
        <taxon>Chlorophyta</taxon>
        <taxon>core chlorophytes</taxon>
        <taxon>Chlorophyceae</taxon>
        <taxon>CS clade</taxon>
        <taxon>Chlamydomonadales</taxon>
        <taxon>Volvocaceae</taxon>
        <taxon>Volvox</taxon>
    </lineage>
</organism>
<name>A0A8J4FD65_9CHLO</name>
<feature type="non-terminal residue" evidence="2">
    <location>
        <position position="1"/>
    </location>
</feature>
<evidence type="ECO:0000313" key="2">
    <source>
        <dbReference type="EMBL" id="GIL67066.1"/>
    </source>
</evidence>
<gene>
    <name evidence="2" type="ORF">Vafri_20487</name>
</gene>
<keyword evidence="3" id="KW-1185">Reference proteome</keyword>
<feature type="region of interest" description="Disordered" evidence="1">
    <location>
        <begin position="47"/>
        <end position="77"/>
    </location>
</feature>